<keyword evidence="1" id="KW-0812">Transmembrane</keyword>
<feature type="transmembrane region" description="Helical" evidence="1">
    <location>
        <begin position="170"/>
        <end position="190"/>
    </location>
</feature>
<comment type="caution">
    <text evidence="2">The sequence shown here is derived from an EMBL/GenBank/DDBJ whole genome shotgun (WGS) entry which is preliminary data.</text>
</comment>
<evidence type="ECO:0000313" key="2">
    <source>
        <dbReference type="EMBL" id="KKN83038.1"/>
    </source>
</evidence>
<sequence>MSLFILNPIAVQGKIKIDKQPKEAYSVDVDETDLILKYKADLSGVDPHRFYVTTFKVHETHSCDADKIDVDDVGNKNDEWQLITTYEDDEEFAYIASSELSYGDMSDTAEAAAYKSTSSYLHNDKYICFGIVAKFTATNGPLLETKTMRTVIKVYQDLPFIVIIIVQDAWANYDLYIVGILMVSFALIFYYSRVKKNDRSQAVSLVGLGLILIAAFFMLS</sequence>
<evidence type="ECO:0000256" key="1">
    <source>
        <dbReference type="SAM" id="Phobius"/>
    </source>
</evidence>
<reference evidence="2" key="1">
    <citation type="journal article" date="2015" name="Nature">
        <title>Complex archaea that bridge the gap between prokaryotes and eukaryotes.</title>
        <authorList>
            <person name="Spang A."/>
            <person name="Saw J.H."/>
            <person name="Jorgensen S.L."/>
            <person name="Zaremba-Niedzwiedzka K."/>
            <person name="Martijn J."/>
            <person name="Lind A.E."/>
            <person name="van Eijk R."/>
            <person name="Schleper C."/>
            <person name="Guy L."/>
            <person name="Ettema T.J."/>
        </authorList>
    </citation>
    <scope>NUCLEOTIDE SEQUENCE</scope>
</reference>
<name>A0A0F9WVR7_9ZZZZ</name>
<protein>
    <submittedName>
        <fullName evidence="2">Uncharacterized protein</fullName>
    </submittedName>
</protein>
<keyword evidence="1" id="KW-0472">Membrane</keyword>
<dbReference type="AlphaFoldDB" id="A0A0F9WVR7"/>
<keyword evidence="1" id="KW-1133">Transmembrane helix</keyword>
<organism evidence="2">
    <name type="scientific">marine sediment metagenome</name>
    <dbReference type="NCBI Taxonomy" id="412755"/>
    <lineage>
        <taxon>unclassified sequences</taxon>
        <taxon>metagenomes</taxon>
        <taxon>ecological metagenomes</taxon>
    </lineage>
</organism>
<dbReference type="EMBL" id="LAZR01000191">
    <property type="protein sequence ID" value="KKN83038.1"/>
    <property type="molecule type" value="Genomic_DNA"/>
</dbReference>
<gene>
    <name evidence="2" type="ORF">LCGC14_0303040</name>
</gene>
<proteinExistence type="predicted"/>
<feature type="transmembrane region" description="Helical" evidence="1">
    <location>
        <begin position="202"/>
        <end position="219"/>
    </location>
</feature>
<accession>A0A0F9WVR7</accession>